<gene>
    <name evidence="4" type="ORF">LITE_LOCUS21141</name>
</gene>
<protein>
    <submittedName>
        <fullName evidence="4">Uncharacterized protein</fullName>
    </submittedName>
</protein>
<sequence>MATIAEEVIGQRPKARSLKGMTALVTGGTRGIGQAIVEELAGDGAAVHTCSRTQDQRLSLMESVSSLFDGKLNILVSFLPSIYRAVLDQLWPKANKK</sequence>
<dbReference type="InterPro" id="IPR045000">
    <property type="entry name" value="TR"/>
</dbReference>
<evidence type="ECO:0000313" key="4">
    <source>
        <dbReference type="EMBL" id="CAI0427264.1"/>
    </source>
</evidence>
<dbReference type="InterPro" id="IPR002347">
    <property type="entry name" value="SDR_fam"/>
</dbReference>
<dbReference type="Gene3D" id="3.40.50.720">
    <property type="entry name" value="NAD(P)-binding Rossmann-like Domain"/>
    <property type="match status" value="1"/>
</dbReference>
<dbReference type="PANTHER" id="PTHR42898">
    <property type="entry name" value="TROPINONE REDUCTASE"/>
    <property type="match status" value="1"/>
</dbReference>
<name>A0AAV0L0J9_9ROSI</name>
<keyword evidence="5" id="KW-1185">Reference proteome</keyword>
<dbReference type="Proteomes" id="UP001154282">
    <property type="component" value="Unassembled WGS sequence"/>
</dbReference>
<keyword evidence="2" id="KW-0560">Oxidoreductase</keyword>
<reference evidence="4" key="1">
    <citation type="submission" date="2022-08" db="EMBL/GenBank/DDBJ databases">
        <authorList>
            <person name="Gutierrez-Valencia J."/>
        </authorList>
    </citation>
    <scope>NUCLEOTIDE SEQUENCE</scope>
</reference>
<comment type="caution">
    <text evidence="4">The sequence shown here is derived from an EMBL/GenBank/DDBJ whole genome shotgun (WGS) entry which is preliminary data.</text>
</comment>
<dbReference type="Pfam" id="PF00106">
    <property type="entry name" value="adh_short"/>
    <property type="match status" value="1"/>
</dbReference>
<dbReference type="GO" id="GO:0016491">
    <property type="term" value="F:oxidoreductase activity"/>
    <property type="evidence" value="ECO:0007669"/>
    <property type="project" value="UniProtKB-KW"/>
</dbReference>
<evidence type="ECO:0000256" key="1">
    <source>
        <dbReference type="ARBA" id="ARBA00022857"/>
    </source>
</evidence>
<dbReference type="PRINTS" id="PR00081">
    <property type="entry name" value="GDHRDH"/>
</dbReference>
<keyword evidence="1" id="KW-0521">NADP</keyword>
<comment type="similarity">
    <text evidence="3">Belongs to the short-chain dehydrogenases/reductases (SDR) family. SDR65C subfamily.</text>
</comment>
<evidence type="ECO:0000313" key="5">
    <source>
        <dbReference type="Proteomes" id="UP001154282"/>
    </source>
</evidence>
<dbReference type="AlphaFoldDB" id="A0AAV0L0J9"/>
<accession>A0AAV0L0J9</accession>
<dbReference type="PANTHER" id="PTHR42898:SF6">
    <property type="entry name" value="NADP-DEPENDENT MANNITOL DEHYDROGENASE"/>
    <property type="match status" value="1"/>
</dbReference>
<organism evidence="4 5">
    <name type="scientific">Linum tenue</name>
    <dbReference type="NCBI Taxonomy" id="586396"/>
    <lineage>
        <taxon>Eukaryota</taxon>
        <taxon>Viridiplantae</taxon>
        <taxon>Streptophyta</taxon>
        <taxon>Embryophyta</taxon>
        <taxon>Tracheophyta</taxon>
        <taxon>Spermatophyta</taxon>
        <taxon>Magnoliopsida</taxon>
        <taxon>eudicotyledons</taxon>
        <taxon>Gunneridae</taxon>
        <taxon>Pentapetalae</taxon>
        <taxon>rosids</taxon>
        <taxon>fabids</taxon>
        <taxon>Malpighiales</taxon>
        <taxon>Linaceae</taxon>
        <taxon>Linum</taxon>
    </lineage>
</organism>
<proteinExistence type="inferred from homology"/>
<dbReference type="SUPFAM" id="SSF51735">
    <property type="entry name" value="NAD(P)-binding Rossmann-fold domains"/>
    <property type="match status" value="1"/>
</dbReference>
<evidence type="ECO:0000256" key="2">
    <source>
        <dbReference type="ARBA" id="ARBA00023002"/>
    </source>
</evidence>
<dbReference type="EMBL" id="CAMGYJ010000005">
    <property type="protein sequence ID" value="CAI0427264.1"/>
    <property type="molecule type" value="Genomic_DNA"/>
</dbReference>
<dbReference type="InterPro" id="IPR036291">
    <property type="entry name" value="NAD(P)-bd_dom_sf"/>
</dbReference>
<evidence type="ECO:0000256" key="3">
    <source>
        <dbReference type="ARBA" id="ARBA00025714"/>
    </source>
</evidence>